<dbReference type="RefSeq" id="XP_008573572.1">
    <property type="nucleotide sequence ID" value="XM_008575350.1"/>
</dbReference>
<evidence type="ECO:0000313" key="7">
    <source>
        <dbReference type="RefSeq" id="XP_008573572.1"/>
    </source>
</evidence>
<dbReference type="Pfam" id="PF05647">
    <property type="entry name" value="Epiglycanin_TR"/>
    <property type="match status" value="1"/>
</dbReference>
<feature type="domain" description="Tandem-repeating region of mucin epiglycanin-like" evidence="4">
    <location>
        <begin position="68"/>
        <end position="130"/>
    </location>
</feature>
<dbReference type="Proteomes" id="UP000694923">
    <property type="component" value="Unplaced"/>
</dbReference>
<dbReference type="InterPro" id="IPR008519">
    <property type="entry name" value="Tandem-repeating_mucin"/>
</dbReference>
<feature type="region of interest" description="Disordered" evidence="1">
    <location>
        <begin position="31"/>
        <end position="129"/>
    </location>
</feature>
<evidence type="ECO:0000313" key="6">
    <source>
        <dbReference type="Proteomes" id="UP000694923"/>
    </source>
</evidence>
<protein>
    <submittedName>
        <fullName evidence="7">Mucin-21</fullName>
    </submittedName>
</protein>
<sequence length="237" mass="24163">MKMQKGNILFTYCLLWHLLFLGTGITSSETTTANAGPNMTSTASGMSTPTATSPTSGETTTTANAGSSVASSGNNTVTNSASSTTPGGSSTATNTTSSVISGGTSTTSNSGSNATSGGSVTPAPTGVFTTSNRISTSVASPVSEMKPAGSLKPWEIFLITLFSVVVAVGLFVGLFFCVRNSLSLRNTFDTAVYSPHGPNLGPGTPGNHGVRPRSSNWFWRRPVSSIAMEMSGRNNGP</sequence>
<evidence type="ECO:0000259" key="5">
    <source>
        <dbReference type="Pfam" id="PF14654"/>
    </source>
</evidence>
<reference evidence="7" key="1">
    <citation type="submission" date="2025-08" db="UniProtKB">
        <authorList>
            <consortium name="RefSeq"/>
        </authorList>
    </citation>
    <scope>IDENTIFICATION</scope>
</reference>
<dbReference type="InterPro" id="IPR028199">
    <property type="entry name" value="Mucin_dom"/>
</dbReference>
<keyword evidence="3" id="KW-0732">Signal</keyword>
<gene>
    <name evidence="7" type="primary">MUC21</name>
</gene>
<evidence type="ECO:0000259" key="4">
    <source>
        <dbReference type="Pfam" id="PF05647"/>
    </source>
</evidence>
<organism evidence="6 7">
    <name type="scientific">Galeopterus variegatus</name>
    <name type="common">Malayan flying lemur</name>
    <name type="synonym">Cynocephalus variegatus</name>
    <dbReference type="NCBI Taxonomy" id="482537"/>
    <lineage>
        <taxon>Eukaryota</taxon>
        <taxon>Metazoa</taxon>
        <taxon>Chordata</taxon>
        <taxon>Craniata</taxon>
        <taxon>Vertebrata</taxon>
        <taxon>Euteleostomi</taxon>
        <taxon>Mammalia</taxon>
        <taxon>Eutheria</taxon>
        <taxon>Euarchontoglires</taxon>
        <taxon>Dermoptera</taxon>
        <taxon>Cynocephalidae</taxon>
        <taxon>Galeopterus</taxon>
    </lineage>
</organism>
<feature type="signal peptide" evidence="3">
    <location>
        <begin position="1"/>
        <end position="28"/>
    </location>
</feature>
<feature type="compositionally biased region" description="Low complexity" evidence="1">
    <location>
        <begin position="40"/>
        <end position="121"/>
    </location>
</feature>
<keyword evidence="2" id="KW-1133">Transmembrane helix</keyword>
<dbReference type="Pfam" id="PF14654">
    <property type="entry name" value="Epiglycanin_C"/>
    <property type="match status" value="1"/>
</dbReference>
<keyword evidence="6" id="KW-1185">Reference proteome</keyword>
<evidence type="ECO:0000256" key="3">
    <source>
        <dbReference type="SAM" id="SignalP"/>
    </source>
</evidence>
<evidence type="ECO:0000256" key="1">
    <source>
        <dbReference type="SAM" id="MobiDB-lite"/>
    </source>
</evidence>
<keyword evidence="2" id="KW-0812">Transmembrane</keyword>
<keyword evidence="2" id="KW-0472">Membrane</keyword>
<proteinExistence type="predicted"/>
<dbReference type="GeneID" id="103592563"/>
<feature type="transmembrane region" description="Helical" evidence="2">
    <location>
        <begin position="156"/>
        <end position="178"/>
    </location>
</feature>
<feature type="domain" description="Mucin catalytic TM and cytoplasmic tail" evidence="5">
    <location>
        <begin position="140"/>
        <end position="210"/>
    </location>
</feature>
<evidence type="ECO:0000256" key="2">
    <source>
        <dbReference type="SAM" id="Phobius"/>
    </source>
</evidence>
<feature type="chain" id="PRO_5045941613" evidence="3">
    <location>
        <begin position="29"/>
        <end position="237"/>
    </location>
</feature>
<name>A0ABM0QYY1_GALVR</name>
<accession>A0ABM0QYY1</accession>